<feature type="region of interest" description="Disordered" evidence="1">
    <location>
        <begin position="57"/>
        <end position="85"/>
    </location>
</feature>
<feature type="compositionally biased region" description="Polar residues" evidence="1">
    <location>
        <begin position="99"/>
        <end position="109"/>
    </location>
</feature>
<evidence type="ECO:0008006" key="4">
    <source>
        <dbReference type="Google" id="ProtNLM"/>
    </source>
</evidence>
<keyword evidence="3" id="KW-1185">Reference proteome</keyword>
<dbReference type="Proteomes" id="UP001437256">
    <property type="component" value="Unassembled WGS sequence"/>
</dbReference>
<reference evidence="2 3" key="1">
    <citation type="submission" date="2024-05" db="EMBL/GenBank/DDBJ databases">
        <title>A draft genome resource for the thread blight pathogen Marasmius tenuissimus strain MS-2.</title>
        <authorList>
            <person name="Yulfo-Soto G.E."/>
            <person name="Baruah I.K."/>
            <person name="Amoako-Attah I."/>
            <person name="Bukari Y."/>
            <person name="Meinhardt L.W."/>
            <person name="Bailey B.A."/>
            <person name="Cohen S.P."/>
        </authorList>
    </citation>
    <scope>NUCLEOTIDE SEQUENCE [LARGE SCALE GENOMIC DNA]</scope>
    <source>
        <strain evidence="2 3">MS-2</strain>
    </source>
</reference>
<comment type="caution">
    <text evidence="2">The sequence shown here is derived from an EMBL/GenBank/DDBJ whole genome shotgun (WGS) entry which is preliminary data.</text>
</comment>
<evidence type="ECO:0000256" key="1">
    <source>
        <dbReference type="SAM" id="MobiDB-lite"/>
    </source>
</evidence>
<accession>A0ABR2ZA75</accession>
<evidence type="ECO:0000313" key="3">
    <source>
        <dbReference type="Proteomes" id="UP001437256"/>
    </source>
</evidence>
<protein>
    <recommendedName>
        <fullName evidence="4">Mediator of RNA polymerase II transcription subunit 1</fullName>
    </recommendedName>
</protein>
<feature type="compositionally biased region" description="Low complexity" evidence="1">
    <location>
        <begin position="139"/>
        <end position="154"/>
    </location>
</feature>
<feature type="compositionally biased region" description="Low complexity" evidence="1">
    <location>
        <begin position="110"/>
        <end position="121"/>
    </location>
</feature>
<organism evidence="2 3">
    <name type="scientific">Marasmius tenuissimus</name>
    <dbReference type="NCBI Taxonomy" id="585030"/>
    <lineage>
        <taxon>Eukaryota</taxon>
        <taxon>Fungi</taxon>
        <taxon>Dikarya</taxon>
        <taxon>Basidiomycota</taxon>
        <taxon>Agaricomycotina</taxon>
        <taxon>Agaricomycetes</taxon>
        <taxon>Agaricomycetidae</taxon>
        <taxon>Agaricales</taxon>
        <taxon>Marasmiineae</taxon>
        <taxon>Marasmiaceae</taxon>
        <taxon>Marasmius</taxon>
    </lineage>
</organism>
<feature type="compositionally biased region" description="Polar residues" evidence="1">
    <location>
        <begin position="162"/>
        <end position="174"/>
    </location>
</feature>
<feature type="region of interest" description="Disordered" evidence="1">
    <location>
        <begin position="139"/>
        <end position="210"/>
    </location>
</feature>
<name>A0ABR2ZA75_9AGAR</name>
<feature type="compositionally biased region" description="Basic residues" evidence="1">
    <location>
        <begin position="190"/>
        <end position="201"/>
    </location>
</feature>
<sequence>MDDLMSQLFSFIPALRNLQAPQQTQPTQPLVTIPGTVNNGQSLQSFLDAIQSSTVSSSTSPFGTAPVQSQPSRPSLPSQTTTAVSEVQAQPLISFNSSTSLNAPLATTGSPNSTSMPSASSGRIVPYTSVQMLNAVASSSSASSSSSSSSSSPSFQGRERVTTSTGFPSISFVQRANADCTQHARDSLPSKRKRPRGKAKRPPSLISQTGAPKIDDCLAVAAEGTLVVNLQVNIYPPQPPTSVLNRLGLPRHLVQYQRHRESFGHCLDYLELSHRFQNPPVATTVSELVLHLTNQLRSRGYSLPEPPSHTAFAIHEQLPLQLLSFTNLGQVNGPTKTPRLATGSFTSTTSLQDILANKREYAIPKLTVRSDNFFELNMIVRSSHHPLELSASLANLQLGVDERVRTHRCISKRVFALFMSDVDAVISEGVEVLDEEDMETSCDEDSDDGGDDEAVRLDCDHFD</sequence>
<dbReference type="EMBL" id="JBBXMP010000359">
    <property type="protein sequence ID" value="KAL0058132.1"/>
    <property type="molecule type" value="Genomic_DNA"/>
</dbReference>
<feature type="region of interest" description="Disordered" evidence="1">
    <location>
        <begin position="99"/>
        <end position="121"/>
    </location>
</feature>
<proteinExistence type="predicted"/>
<evidence type="ECO:0000313" key="2">
    <source>
        <dbReference type="EMBL" id="KAL0058132.1"/>
    </source>
</evidence>
<feature type="compositionally biased region" description="Low complexity" evidence="1">
    <location>
        <begin position="68"/>
        <end position="82"/>
    </location>
</feature>
<gene>
    <name evidence="2" type="ORF">AAF712_015198</name>
</gene>